<gene>
    <name evidence="2" type="ORF">N0F65_004292</name>
</gene>
<dbReference type="GO" id="GO:0005657">
    <property type="term" value="C:replication fork"/>
    <property type="evidence" value="ECO:0007669"/>
    <property type="project" value="TreeGrafter"/>
</dbReference>
<dbReference type="PANTHER" id="PTHR23274:SF51">
    <property type="entry name" value="OS03G0423850 PROTEIN"/>
    <property type="match status" value="1"/>
</dbReference>
<dbReference type="InterPro" id="IPR027417">
    <property type="entry name" value="P-loop_NTPase"/>
</dbReference>
<dbReference type="InterPro" id="IPR049163">
    <property type="entry name" value="Pif1-like_2B_dom"/>
</dbReference>
<protein>
    <recommendedName>
        <fullName evidence="1">DNA helicase Pif1-like 2B domain-containing protein</fullName>
    </recommendedName>
</protein>
<name>A0AAV2ZGZ4_9STRA</name>
<evidence type="ECO:0000259" key="1">
    <source>
        <dbReference type="Pfam" id="PF21530"/>
    </source>
</evidence>
<dbReference type="SUPFAM" id="SSF52540">
    <property type="entry name" value="P-loop containing nucleoside triphosphate hydrolases"/>
    <property type="match status" value="1"/>
</dbReference>
<organism evidence="2 3">
    <name type="scientific">Lagenidium giganteum</name>
    <dbReference type="NCBI Taxonomy" id="4803"/>
    <lineage>
        <taxon>Eukaryota</taxon>
        <taxon>Sar</taxon>
        <taxon>Stramenopiles</taxon>
        <taxon>Oomycota</taxon>
        <taxon>Peronosporomycetes</taxon>
        <taxon>Pythiales</taxon>
        <taxon>Pythiaceae</taxon>
    </lineage>
</organism>
<sequence length="127" mass="14149">MLIRNLNAAHGLCNGTGLQVYRLSNNCIHATILTGTDKVLPFKLRRRQFPVQIAFAMTINKAQGQSVLHSGFTLLSQCSPMDRYTTSRLLSSSAMMATPTQRISSTPSFCSSMHVCIHIRSTLKWVY</sequence>
<feature type="domain" description="DNA helicase Pif1-like 2B" evidence="1">
    <location>
        <begin position="1"/>
        <end position="23"/>
    </location>
</feature>
<accession>A0AAV2ZGZ4</accession>
<dbReference type="PANTHER" id="PTHR23274">
    <property type="entry name" value="DNA HELICASE-RELATED"/>
    <property type="match status" value="1"/>
</dbReference>
<evidence type="ECO:0000313" key="3">
    <source>
        <dbReference type="Proteomes" id="UP001146120"/>
    </source>
</evidence>
<dbReference type="AlphaFoldDB" id="A0AAV2ZGZ4"/>
<dbReference type="EMBL" id="DAKRPA010000011">
    <property type="protein sequence ID" value="DBA04184.1"/>
    <property type="molecule type" value="Genomic_DNA"/>
</dbReference>
<reference evidence="2" key="1">
    <citation type="submission" date="2022-11" db="EMBL/GenBank/DDBJ databases">
        <authorList>
            <person name="Morgan W.R."/>
            <person name="Tartar A."/>
        </authorList>
    </citation>
    <scope>NUCLEOTIDE SEQUENCE</scope>
    <source>
        <strain evidence="2">ARSEF 373</strain>
    </source>
</reference>
<keyword evidence="3" id="KW-1185">Reference proteome</keyword>
<reference evidence="2" key="2">
    <citation type="journal article" date="2023" name="Microbiol Resour">
        <title>Decontamination and Annotation of the Draft Genome Sequence of the Oomycete Lagenidium giganteum ARSEF 373.</title>
        <authorList>
            <person name="Morgan W.R."/>
            <person name="Tartar A."/>
        </authorList>
    </citation>
    <scope>NUCLEOTIDE SEQUENCE</scope>
    <source>
        <strain evidence="2">ARSEF 373</strain>
    </source>
</reference>
<dbReference type="Proteomes" id="UP001146120">
    <property type="component" value="Unassembled WGS sequence"/>
</dbReference>
<comment type="caution">
    <text evidence="2">The sequence shown here is derived from an EMBL/GenBank/DDBJ whole genome shotgun (WGS) entry which is preliminary data.</text>
</comment>
<evidence type="ECO:0000313" key="2">
    <source>
        <dbReference type="EMBL" id="DBA04184.1"/>
    </source>
</evidence>
<dbReference type="Pfam" id="PF21530">
    <property type="entry name" value="Pif1_2B_dom"/>
    <property type="match status" value="1"/>
</dbReference>
<proteinExistence type="predicted"/>
<dbReference type="GO" id="GO:0006260">
    <property type="term" value="P:DNA replication"/>
    <property type="evidence" value="ECO:0007669"/>
    <property type="project" value="TreeGrafter"/>
</dbReference>